<sequence length="1322" mass="148093">MSKIIYIPDKLPTPPDQQPTVNVFAAVVEPKIINNLVRRLNQIAPLENLRHVKRVQKKHLEDGKTQIALILCVASENNCDLDVLSPCVQELVTSYKLSAFITKVCKEAATTKEEWEEQCKLWPTSYHPPTYNIDGITGFNEVDTQSIFGFMRLAIELAQSSSKSVVNAAVIVDPSVTQVIASACDHHISFENASTSNVNGETSFEKSPKSLCSHFGSNGSIIHGTFPSSSSLEKLKQSCADVSCLYPLRWVDQPLPHSSNSCCWHPLRHAAIAAIESSAARDRRLFPTLETTGDKSVEMEHMGPLTKLAKRQKIDLDNVTQIPKLVAQCSASTLLLATTPASCSSNLQGCHTQRRHRPIQWANPRRRSQPSGHKSLHAPLLSGACAHAPPSVNLTAHPIRIYASSPVQPSHPSGHPLPHASPIAVGKPSKLSNLYSSANLYSSTNLSVDPLQQPFFYRNGTDQHHNRSGIETDESSAPSGYGQPCVHGLGINQTYRRAVFEVSTFLAQIDLPIAQSLTHDNGKPILVCEYCKKQGHTKDQCRKLHRRSPRGNKHFSKEQQNLRRTDVWETASTSQPIGPTTSQTSSHTLSSIAQSADDSLAPIPGKGQIVLYDGFSLQNVLHDLNSGRTIGTARHSRGLYILNDDISGCSISTTSLLSSYFSTFEHDFMLWHFRCTAYVHSFGPNQTKFTPRAPACVFVGYPLTSVGESVSEESNNTFEFIEPTPSIVSDIDPHLIILPTNQVPWKTYYRRNLRKEVGSPTSQTLALVQDFEPPQDQGMENPTESCTNNTISENDRSDAAVLGNMEKKNRGDETEVRIETSNDEAEQGHTRKHDEYDHSLDLSIALRKECPEWKNAVMEEMKALEKNNTWEICALPKGHKPVGCKWVFTLKYKADGTLDRHKARVLFVAVNKDWPPYQLDVKNAFLNGDLVEVYMSPPPAWFDRFTTFVKFRGYSQGHSDHTLFTKVSETGKIAVLIVYVDDIILSGDDQAEIRQLKHQMGNEFEIKDLGNLKYFLGMEVTISKEGISMSQRKYTLDLLTETGMLGCRPADTPIEFNLLSQIMQAPYEEHMEAIKRIMRYLKTTPSKGLMFRNTDKKIIEAYTDSDWARSVVDRKSTFGYCTFVWGNLVTWRSKKQSVVARSSAEAEYRAMSFGNMRGNLAPEIQHDRTKHVEIDRHFIKERLDSGSICIPYIPSSRQVVDVLTKGLLRPNFDFCVSKLGLIGQVCFLCKTEITSLDRATFISRNMKTCSESLELRKNYVVGNGFRRARKELKEGKGVSLLTHILPMKMTIGKEWFVFWKGDIHGHKALLRRWVETVIASLV</sequence>
<dbReference type="PANTHER" id="PTHR11439:SF440">
    <property type="entry name" value="INTEGRASE CATALYTIC DOMAIN-CONTAINING PROTEIN"/>
    <property type="match status" value="1"/>
</dbReference>
<feature type="compositionally biased region" description="Low complexity" evidence="1">
    <location>
        <begin position="580"/>
        <end position="591"/>
    </location>
</feature>
<organism evidence="3 4">
    <name type="scientific">Cucumis melo var. makuwa</name>
    <name type="common">Oriental melon</name>
    <dbReference type="NCBI Taxonomy" id="1194695"/>
    <lineage>
        <taxon>Eukaryota</taxon>
        <taxon>Viridiplantae</taxon>
        <taxon>Streptophyta</taxon>
        <taxon>Embryophyta</taxon>
        <taxon>Tracheophyta</taxon>
        <taxon>Spermatophyta</taxon>
        <taxon>Magnoliopsida</taxon>
        <taxon>eudicotyledons</taxon>
        <taxon>Gunneridae</taxon>
        <taxon>Pentapetalae</taxon>
        <taxon>rosids</taxon>
        <taxon>fabids</taxon>
        <taxon>Cucurbitales</taxon>
        <taxon>Cucurbitaceae</taxon>
        <taxon>Benincaseae</taxon>
        <taxon>Cucumis</taxon>
    </lineage>
</organism>
<feature type="compositionally biased region" description="Basic and acidic residues" evidence="1">
    <location>
        <begin position="461"/>
        <end position="470"/>
    </location>
</feature>
<feature type="region of interest" description="Disordered" evidence="1">
    <location>
        <begin position="773"/>
        <end position="832"/>
    </location>
</feature>
<feature type="region of interest" description="Disordered" evidence="1">
    <location>
        <begin position="539"/>
        <end position="591"/>
    </location>
</feature>
<name>A0A5A7SQZ4_CUCMM</name>
<dbReference type="Proteomes" id="UP000321393">
    <property type="component" value="Unassembled WGS sequence"/>
</dbReference>
<dbReference type="Pfam" id="PF07727">
    <property type="entry name" value="RVT_2"/>
    <property type="match status" value="1"/>
</dbReference>
<dbReference type="OrthoDB" id="3180714at2759"/>
<feature type="compositionally biased region" description="Basic and acidic residues" evidence="1">
    <location>
        <begin position="805"/>
        <end position="832"/>
    </location>
</feature>
<feature type="region of interest" description="Disordered" evidence="1">
    <location>
        <begin position="457"/>
        <end position="481"/>
    </location>
</feature>
<dbReference type="CDD" id="cd09272">
    <property type="entry name" value="RNase_HI_RT_Ty1"/>
    <property type="match status" value="1"/>
</dbReference>
<feature type="compositionally biased region" description="Polar residues" evidence="1">
    <location>
        <begin position="570"/>
        <end position="579"/>
    </location>
</feature>
<feature type="domain" description="Reverse transcriptase Ty1/copia-type" evidence="2">
    <location>
        <begin position="939"/>
        <end position="1055"/>
    </location>
</feature>
<accession>A0A5A7SQZ4</accession>
<evidence type="ECO:0000313" key="4">
    <source>
        <dbReference type="Proteomes" id="UP000321393"/>
    </source>
</evidence>
<feature type="compositionally biased region" description="Basic residues" evidence="1">
    <location>
        <begin position="543"/>
        <end position="554"/>
    </location>
</feature>
<evidence type="ECO:0000259" key="2">
    <source>
        <dbReference type="Pfam" id="PF07727"/>
    </source>
</evidence>
<dbReference type="EMBL" id="SSTE01021131">
    <property type="protein sequence ID" value="KAA0032843.1"/>
    <property type="molecule type" value="Genomic_DNA"/>
</dbReference>
<reference evidence="3 4" key="1">
    <citation type="submission" date="2019-08" db="EMBL/GenBank/DDBJ databases">
        <title>Draft genome sequences of two oriental melons (Cucumis melo L. var makuwa).</title>
        <authorList>
            <person name="Kwon S.-Y."/>
        </authorList>
    </citation>
    <scope>NUCLEOTIDE SEQUENCE [LARGE SCALE GENOMIC DNA]</scope>
    <source>
        <strain evidence="4">cv. SW 3</strain>
        <tissue evidence="3">Leaf</tissue>
    </source>
</reference>
<proteinExistence type="predicted"/>
<feature type="compositionally biased region" description="Basic and acidic residues" evidence="1">
    <location>
        <begin position="555"/>
        <end position="567"/>
    </location>
</feature>
<dbReference type="STRING" id="1194695.A0A5A7SQZ4"/>
<dbReference type="InterPro" id="IPR043502">
    <property type="entry name" value="DNA/RNA_pol_sf"/>
</dbReference>
<evidence type="ECO:0000313" key="3">
    <source>
        <dbReference type="EMBL" id="KAA0032843.1"/>
    </source>
</evidence>
<dbReference type="PANTHER" id="PTHR11439">
    <property type="entry name" value="GAG-POL-RELATED RETROTRANSPOSON"/>
    <property type="match status" value="1"/>
</dbReference>
<protein>
    <submittedName>
        <fullName evidence="3">Inactive tRNA-specific adenosine deaminase-like protein 3 isoform X6</fullName>
    </submittedName>
</protein>
<comment type="caution">
    <text evidence="3">The sequence shown here is derived from an EMBL/GenBank/DDBJ whole genome shotgun (WGS) entry which is preliminary data.</text>
</comment>
<dbReference type="SUPFAM" id="SSF56672">
    <property type="entry name" value="DNA/RNA polymerases"/>
    <property type="match status" value="1"/>
</dbReference>
<feature type="compositionally biased region" description="Polar residues" evidence="1">
    <location>
        <begin position="778"/>
        <end position="792"/>
    </location>
</feature>
<gene>
    <name evidence="3" type="ORF">E6C27_scaffold81G00040</name>
</gene>
<evidence type="ECO:0000256" key="1">
    <source>
        <dbReference type="SAM" id="MobiDB-lite"/>
    </source>
</evidence>
<dbReference type="InterPro" id="IPR013103">
    <property type="entry name" value="RVT_2"/>
</dbReference>